<evidence type="ECO:0000313" key="2">
    <source>
        <dbReference type="EMBL" id="SDW34165.1"/>
    </source>
</evidence>
<sequence>MEIKILCQSCGIPLDNEAIKGVEINGLKSEEFCKFCYHQGAFTNPNLKLSEMQENVETLMKKLDLPDDAIQQTINILPNLNRWKAT</sequence>
<dbReference type="InterPro" id="IPR025868">
    <property type="entry name" value="Zn_ribbon_dom_put"/>
</dbReference>
<proteinExistence type="predicted"/>
<accession>A0A1H2SRT0</accession>
<dbReference type="RefSeq" id="WP_091429441.1">
    <property type="nucleotide sequence ID" value="NZ_FNMV01000002.1"/>
</dbReference>
<dbReference type="OrthoDB" id="9801008at2"/>
<dbReference type="STRING" id="229203.SAMN05444338_102149"/>
<dbReference type="Pfam" id="PF12674">
    <property type="entry name" value="Zn_ribbon_2"/>
    <property type="match status" value="1"/>
</dbReference>
<evidence type="ECO:0000313" key="3">
    <source>
        <dbReference type="Proteomes" id="UP000198569"/>
    </source>
</evidence>
<dbReference type="Proteomes" id="UP000198569">
    <property type="component" value="Unassembled WGS sequence"/>
</dbReference>
<dbReference type="AlphaFoldDB" id="A0A1H2SRT0"/>
<name>A0A1H2SRT0_9FLAO</name>
<protein>
    <submittedName>
        <fullName evidence="2">Putative zinc ribbon domain-containing protein</fullName>
    </submittedName>
</protein>
<feature type="domain" description="Putative zinc ribbon" evidence="1">
    <location>
        <begin position="6"/>
        <end position="84"/>
    </location>
</feature>
<reference evidence="3" key="1">
    <citation type="submission" date="2016-10" db="EMBL/GenBank/DDBJ databases">
        <authorList>
            <person name="Varghese N."/>
            <person name="Submissions S."/>
        </authorList>
    </citation>
    <scope>NUCLEOTIDE SEQUENCE [LARGE SCALE GENOMIC DNA]</scope>
    <source>
        <strain evidence="3">DSM 15718</strain>
    </source>
</reference>
<organism evidence="2 3">
    <name type="scientific">Flavobacterium degerlachei</name>
    <dbReference type="NCBI Taxonomy" id="229203"/>
    <lineage>
        <taxon>Bacteria</taxon>
        <taxon>Pseudomonadati</taxon>
        <taxon>Bacteroidota</taxon>
        <taxon>Flavobacteriia</taxon>
        <taxon>Flavobacteriales</taxon>
        <taxon>Flavobacteriaceae</taxon>
        <taxon>Flavobacterium</taxon>
    </lineage>
</organism>
<keyword evidence="3" id="KW-1185">Reference proteome</keyword>
<dbReference type="EMBL" id="FNMV01000002">
    <property type="protein sequence ID" value="SDW34165.1"/>
    <property type="molecule type" value="Genomic_DNA"/>
</dbReference>
<gene>
    <name evidence="2" type="ORF">SAMN05444338_102149</name>
</gene>
<evidence type="ECO:0000259" key="1">
    <source>
        <dbReference type="Pfam" id="PF12674"/>
    </source>
</evidence>